<dbReference type="InterPro" id="IPR036866">
    <property type="entry name" value="RibonucZ/Hydroxyglut_hydro"/>
</dbReference>
<keyword evidence="3" id="KW-0378">Hydrolase</keyword>
<dbReference type="PANTHER" id="PTHR42978:SF6">
    <property type="entry name" value="QUORUM-QUENCHING LACTONASE YTNP-RELATED"/>
    <property type="match status" value="1"/>
</dbReference>
<dbReference type="SMART" id="SM00849">
    <property type="entry name" value="Lactamase_B"/>
    <property type="match status" value="1"/>
</dbReference>
<evidence type="ECO:0000259" key="5">
    <source>
        <dbReference type="SMART" id="SM00849"/>
    </source>
</evidence>
<dbReference type="PANTHER" id="PTHR42978">
    <property type="entry name" value="QUORUM-QUENCHING LACTONASE YTNP-RELATED-RELATED"/>
    <property type="match status" value="1"/>
</dbReference>
<reference evidence="6 7" key="1">
    <citation type="journal article" date="2021" name="Front. Microbiol.">
        <title>Comprehensive Comparative Genomics and Phenotyping of Methylobacterium Species.</title>
        <authorList>
            <person name="Alessa O."/>
            <person name="Ogura Y."/>
            <person name="Fujitani Y."/>
            <person name="Takami H."/>
            <person name="Hayashi T."/>
            <person name="Sahin N."/>
            <person name="Tani A."/>
        </authorList>
    </citation>
    <scope>NUCLEOTIDE SEQUENCE [LARGE SCALE GENOMIC DNA]</scope>
    <source>
        <strain evidence="6 7">DSM 23679</strain>
    </source>
</reference>
<evidence type="ECO:0000256" key="2">
    <source>
        <dbReference type="ARBA" id="ARBA00022723"/>
    </source>
</evidence>
<evidence type="ECO:0000256" key="3">
    <source>
        <dbReference type="ARBA" id="ARBA00022801"/>
    </source>
</evidence>
<dbReference type="RefSeq" id="WP_147829346.1">
    <property type="nucleotide sequence ID" value="NZ_BPQG01000025.1"/>
</dbReference>
<evidence type="ECO:0000256" key="4">
    <source>
        <dbReference type="ARBA" id="ARBA00022833"/>
    </source>
</evidence>
<keyword evidence="4" id="KW-0862">Zinc</keyword>
<dbReference type="CDD" id="cd07720">
    <property type="entry name" value="OPHC2-like_MBL-fold"/>
    <property type="match status" value="1"/>
</dbReference>
<evidence type="ECO:0000313" key="7">
    <source>
        <dbReference type="Proteomes" id="UP001055117"/>
    </source>
</evidence>
<sequence length="326" mass="35046">MIERTRRQLAATGLAALVAPALLPRSARSEPLGPAASAQYRFALGAFRVTMLLDAAGMIDGPWPIVGEDRPRGEVEALMRANRLPPDRFQPGFTPVLIETGRETILFDTGNGAVGFVPPPAGGRLVERLRAAGTAPEAIDVVVLSHCHTDHIGGLMRNGHPTFPNARLVVGAVEYDFWTKPERLASEPSGNEHASALVFRAHLLPLAAWTRFVAAGDEIVPGIHALAAYGHTPGHLAFHVESAGRRMLIWGDCAHHEVASLAEPGWHALFDMDKGQGAATRRRIYDMAANGDIVVAGYHTSFPSLGYVAPSGAGYRWIPVTYQLEP</sequence>
<dbReference type="Proteomes" id="UP001055117">
    <property type="component" value="Unassembled WGS sequence"/>
</dbReference>
<dbReference type="Pfam" id="PF00753">
    <property type="entry name" value="Lactamase_B"/>
    <property type="match status" value="1"/>
</dbReference>
<evidence type="ECO:0000256" key="1">
    <source>
        <dbReference type="ARBA" id="ARBA00007749"/>
    </source>
</evidence>
<protein>
    <recommendedName>
        <fullName evidence="5">Metallo-beta-lactamase domain-containing protein</fullName>
    </recommendedName>
</protein>
<gene>
    <name evidence="6" type="ORF">AFCDBAGC_1768</name>
</gene>
<comment type="caution">
    <text evidence="6">The sequence shown here is derived from an EMBL/GenBank/DDBJ whole genome shotgun (WGS) entry which is preliminary data.</text>
</comment>
<feature type="domain" description="Metallo-beta-lactamase" evidence="5">
    <location>
        <begin position="92"/>
        <end position="299"/>
    </location>
</feature>
<comment type="similarity">
    <text evidence="1">Belongs to the metallo-beta-lactamase superfamily.</text>
</comment>
<organism evidence="6 7">
    <name type="scientific">Methylobacterium cerastii</name>
    <dbReference type="NCBI Taxonomy" id="932741"/>
    <lineage>
        <taxon>Bacteria</taxon>
        <taxon>Pseudomonadati</taxon>
        <taxon>Pseudomonadota</taxon>
        <taxon>Alphaproteobacteria</taxon>
        <taxon>Hyphomicrobiales</taxon>
        <taxon>Methylobacteriaceae</taxon>
        <taxon>Methylobacterium</taxon>
    </lineage>
</organism>
<proteinExistence type="inferred from homology"/>
<accession>A0ABQ4QFK3</accession>
<dbReference type="Gene3D" id="3.60.15.10">
    <property type="entry name" value="Ribonuclease Z/Hydroxyacylglutathione hydrolase-like"/>
    <property type="match status" value="1"/>
</dbReference>
<dbReference type="SUPFAM" id="SSF56281">
    <property type="entry name" value="Metallo-hydrolase/oxidoreductase"/>
    <property type="match status" value="1"/>
</dbReference>
<dbReference type="InterPro" id="IPR001279">
    <property type="entry name" value="Metallo-B-lactamas"/>
</dbReference>
<name>A0ABQ4QFK3_9HYPH</name>
<keyword evidence="2" id="KW-0479">Metal-binding</keyword>
<dbReference type="InterPro" id="IPR051013">
    <property type="entry name" value="MBL_superfamily_lactonases"/>
</dbReference>
<keyword evidence="7" id="KW-1185">Reference proteome</keyword>
<dbReference type="EMBL" id="BPQG01000025">
    <property type="protein sequence ID" value="GJD43907.1"/>
    <property type="molecule type" value="Genomic_DNA"/>
</dbReference>
<evidence type="ECO:0000313" key="6">
    <source>
        <dbReference type="EMBL" id="GJD43907.1"/>
    </source>
</evidence>